<dbReference type="NCBIfam" id="TIGR01690">
    <property type="entry name" value="ICE_RAQPRD"/>
    <property type="match status" value="1"/>
</dbReference>
<dbReference type="InterPro" id="IPR019110">
    <property type="entry name" value="Uncharacterised_RAQPRD"/>
</dbReference>
<proteinExistence type="predicted"/>
<evidence type="ECO:0008006" key="5">
    <source>
        <dbReference type="Google" id="ProtNLM"/>
    </source>
</evidence>
<evidence type="ECO:0000313" key="3">
    <source>
        <dbReference type="EMBL" id="KEZ76694.1"/>
    </source>
</evidence>
<dbReference type="AlphaFoldDB" id="A0A084IJ10"/>
<evidence type="ECO:0000256" key="2">
    <source>
        <dbReference type="SAM" id="SignalP"/>
    </source>
</evidence>
<dbReference type="Pfam" id="PF09686">
    <property type="entry name" value="Plasmid_RAQPRD"/>
    <property type="match status" value="1"/>
</dbReference>
<name>A0A084IJ10_SALHC</name>
<feature type="signal peptide" evidence="2">
    <location>
        <begin position="1"/>
        <end position="33"/>
    </location>
</feature>
<evidence type="ECO:0000256" key="1">
    <source>
        <dbReference type="SAM" id="MobiDB-lite"/>
    </source>
</evidence>
<feature type="region of interest" description="Disordered" evidence="1">
    <location>
        <begin position="98"/>
        <end position="122"/>
    </location>
</feature>
<evidence type="ECO:0000313" key="4">
    <source>
        <dbReference type="Proteomes" id="UP000028302"/>
    </source>
</evidence>
<feature type="chain" id="PRO_5001776653" description="Conjugal transfer protein" evidence="2">
    <location>
        <begin position="34"/>
        <end position="122"/>
    </location>
</feature>
<sequence>MQRIARHNPRRTAAVALAIALLAIAGLAQTATAADPRDPIQREDIALIEKQLQRIDWVIDRLAQRQRAQPNRRVILDIGRLRADLNDVRNGLRAYLSPPRMLPRQSTPLSGAYRAQRAGADR</sequence>
<gene>
    <name evidence="3" type="ORF">C41B8_13805</name>
</gene>
<dbReference type="RefSeq" id="WP_051883537.1">
    <property type="nucleotide sequence ID" value="NZ_APNK01000024.1"/>
</dbReference>
<keyword evidence="4" id="KW-1185">Reference proteome</keyword>
<keyword evidence="2" id="KW-0732">Signal</keyword>
<dbReference type="EMBL" id="APNK01000024">
    <property type="protein sequence ID" value="KEZ76694.1"/>
    <property type="molecule type" value="Genomic_DNA"/>
</dbReference>
<reference evidence="3 4" key="1">
    <citation type="submission" date="2013-03" db="EMBL/GenBank/DDBJ databases">
        <title>Salinisphaera hydrothermalis C41B8 Genome Sequencing.</title>
        <authorList>
            <person name="Li C."/>
            <person name="Lai Q."/>
            <person name="Shao Z."/>
        </authorList>
    </citation>
    <scope>NUCLEOTIDE SEQUENCE [LARGE SCALE GENOMIC DNA]</scope>
    <source>
        <strain evidence="3 4">C41B8</strain>
    </source>
</reference>
<comment type="caution">
    <text evidence="3">The sequence shown here is derived from an EMBL/GenBank/DDBJ whole genome shotgun (WGS) entry which is preliminary data.</text>
</comment>
<protein>
    <recommendedName>
        <fullName evidence="5">Conjugal transfer protein</fullName>
    </recommendedName>
</protein>
<dbReference type="eggNOG" id="ENOG502ZWIE">
    <property type="taxonomic scope" value="Bacteria"/>
</dbReference>
<dbReference type="Proteomes" id="UP000028302">
    <property type="component" value="Unassembled WGS sequence"/>
</dbReference>
<dbReference type="STRING" id="1304275.C41B8_13805"/>
<organism evidence="3 4">
    <name type="scientific">Salinisphaera hydrothermalis (strain C41B8)</name>
    <dbReference type="NCBI Taxonomy" id="1304275"/>
    <lineage>
        <taxon>Bacteria</taxon>
        <taxon>Pseudomonadati</taxon>
        <taxon>Pseudomonadota</taxon>
        <taxon>Gammaproteobacteria</taxon>
        <taxon>Salinisphaerales</taxon>
        <taxon>Salinisphaeraceae</taxon>
        <taxon>Salinisphaera</taxon>
    </lineage>
</organism>
<accession>A0A084IJ10</accession>